<proteinExistence type="predicted"/>
<gene>
    <name evidence="1" type="ORF">PoB_003593000</name>
</gene>
<evidence type="ECO:0000313" key="2">
    <source>
        <dbReference type="Proteomes" id="UP000735302"/>
    </source>
</evidence>
<dbReference type="AlphaFoldDB" id="A0AAV4AQ09"/>
<comment type="caution">
    <text evidence="1">The sequence shown here is derived from an EMBL/GenBank/DDBJ whole genome shotgun (WGS) entry which is preliminary data.</text>
</comment>
<reference evidence="1 2" key="1">
    <citation type="journal article" date="2021" name="Elife">
        <title>Chloroplast acquisition without the gene transfer in kleptoplastic sea slugs, Plakobranchus ocellatus.</title>
        <authorList>
            <person name="Maeda T."/>
            <person name="Takahashi S."/>
            <person name="Yoshida T."/>
            <person name="Shimamura S."/>
            <person name="Takaki Y."/>
            <person name="Nagai Y."/>
            <person name="Toyoda A."/>
            <person name="Suzuki Y."/>
            <person name="Arimoto A."/>
            <person name="Ishii H."/>
            <person name="Satoh N."/>
            <person name="Nishiyama T."/>
            <person name="Hasebe M."/>
            <person name="Maruyama T."/>
            <person name="Minagawa J."/>
            <person name="Obokata J."/>
            <person name="Shigenobu S."/>
        </authorList>
    </citation>
    <scope>NUCLEOTIDE SEQUENCE [LARGE SCALE GENOMIC DNA]</scope>
</reference>
<organism evidence="1 2">
    <name type="scientific">Plakobranchus ocellatus</name>
    <dbReference type="NCBI Taxonomy" id="259542"/>
    <lineage>
        <taxon>Eukaryota</taxon>
        <taxon>Metazoa</taxon>
        <taxon>Spiralia</taxon>
        <taxon>Lophotrochozoa</taxon>
        <taxon>Mollusca</taxon>
        <taxon>Gastropoda</taxon>
        <taxon>Heterobranchia</taxon>
        <taxon>Euthyneura</taxon>
        <taxon>Panpulmonata</taxon>
        <taxon>Sacoglossa</taxon>
        <taxon>Placobranchoidea</taxon>
        <taxon>Plakobranchidae</taxon>
        <taxon>Plakobranchus</taxon>
    </lineage>
</organism>
<keyword evidence="2" id="KW-1185">Reference proteome</keyword>
<protein>
    <submittedName>
        <fullName evidence="1">Uncharacterized protein</fullName>
    </submittedName>
</protein>
<dbReference type="Proteomes" id="UP000735302">
    <property type="component" value="Unassembled WGS sequence"/>
</dbReference>
<accession>A0AAV4AQ09</accession>
<name>A0AAV4AQ09_9GAST</name>
<dbReference type="EMBL" id="BLXT01004093">
    <property type="protein sequence ID" value="GFO09425.1"/>
    <property type="molecule type" value="Genomic_DNA"/>
</dbReference>
<sequence>MEAGPSGTQPAKRFCAQNATEMLENNEDLPSVLLQESIDSDYSLSSSDSDKDFDDIRARSRSRPITFGEVPSASNRKGKGKCLSKATAAVRNVDLPEVFQKVAYTTGYCGCSK</sequence>
<evidence type="ECO:0000313" key="1">
    <source>
        <dbReference type="EMBL" id="GFO09425.1"/>
    </source>
</evidence>